<name>A0ABP2X2W5_CHLPS</name>
<keyword evidence="3" id="KW-1185">Reference proteome</keyword>
<keyword evidence="1" id="KW-0472">Membrane</keyword>
<evidence type="ECO:0000313" key="2">
    <source>
        <dbReference type="EMBL" id="EPJ27493.1"/>
    </source>
</evidence>
<gene>
    <name evidence="2" type="ORF">CP99DC5_0882</name>
</gene>
<proteinExistence type="predicted"/>
<reference evidence="2 3" key="1">
    <citation type="submission" date="2013-04" db="EMBL/GenBank/DDBJ databases">
        <title>Genome sequence of Chlamydia psittaci 99DC5.</title>
        <authorList>
            <person name="Huot-Creasy H."/>
            <person name="McCracken C.L."/>
            <person name="Humphries M."/>
            <person name="Sachse K."/>
            <person name="Laroucau K."/>
            <person name="Bavoil P."/>
            <person name="Myers G.S."/>
        </authorList>
    </citation>
    <scope>NUCLEOTIDE SEQUENCE [LARGE SCALE GENOMIC DNA]</scope>
    <source>
        <strain evidence="2 3">99DC5</strain>
    </source>
</reference>
<feature type="transmembrane region" description="Helical" evidence="1">
    <location>
        <begin position="31"/>
        <end position="52"/>
    </location>
</feature>
<feature type="transmembrane region" description="Helical" evidence="1">
    <location>
        <begin position="58"/>
        <end position="80"/>
    </location>
</feature>
<dbReference type="Proteomes" id="UP000014627">
    <property type="component" value="Unassembled WGS sequence"/>
</dbReference>
<organism evidence="2 3">
    <name type="scientific">Chlamydia psittaci 99DC5</name>
    <dbReference type="NCBI Taxonomy" id="1112251"/>
    <lineage>
        <taxon>Bacteria</taxon>
        <taxon>Pseudomonadati</taxon>
        <taxon>Chlamydiota</taxon>
        <taxon>Chlamydiia</taxon>
        <taxon>Chlamydiales</taxon>
        <taxon>Chlamydiaceae</taxon>
        <taxon>Chlamydia/Chlamydophila group</taxon>
        <taxon>Chlamydia</taxon>
    </lineage>
</organism>
<evidence type="ECO:0000313" key="3">
    <source>
        <dbReference type="Proteomes" id="UP000014627"/>
    </source>
</evidence>
<keyword evidence="1" id="KW-1133">Transmembrane helix</keyword>
<protein>
    <submittedName>
        <fullName evidence="2">Membrane protein</fullName>
    </submittedName>
</protein>
<keyword evidence="1" id="KW-0812">Transmembrane</keyword>
<accession>A0ABP2X2W5</accession>
<evidence type="ECO:0000256" key="1">
    <source>
        <dbReference type="SAM" id="Phobius"/>
    </source>
</evidence>
<dbReference type="EMBL" id="ATLC01000054">
    <property type="protein sequence ID" value="EPJ27493.1"/>
    <property type="molecule type" value="Genomic_DNA"/>
</dbReference>
<dbReference type="RefSeq" id="WP_006343108.1">
    <property type="nucleotide sequence ID" value="NZ_KE356190.1"/>
</dbReference>
<comment type="caution">
    <text evidence="2">The sequence shown here is derived from an EMBL/GenBank/DDBJ whole genome shotgun (WGS) entry which is preliminary data.</text>
</comment>
<sequence length="90" mass="9588">MISPTLENTSCISRLQAKAVDFIHSKTVSRIISVALITLAIVATVGSCVAMTLTLNLWFLLLSAVGGVALSLGIMSIFMLNVKPQPERIS</sequence>
<dbReference type="GeneID" id="12242887"/>